<feature type="compositionally biased region" description="Basic and acidic residues" evidence="1">
    <location>
        <begin position="65"/>
        <end position="81"/>
    </location>
</feature>
<gene>
    <name evidence="2" type="ORF">PLEPLA_LOCUS38919</name>
</gene>
<dbReference type="Proteomes" id="UP001153269">
    <property type="component" value="Unassembled WGS sequence"/>
</dbReference>
<sequence>MAITEKIAQFIVLDDQPLSVKTTGGNLKRGGGRQLFVPPPPPPVAPPVAAAMNPAHFPCAQSGEWSDRGEMGREGTRDPGRAEGGNQKQEKRKKLGGVLWL</sequence>
<feature type="region of interest" description="Disordered" evidence="1">
    <location>
        <begin position="58"/>
        <end position="101"/>
    </location>
</feature>
<protein>
    <submittedName>
        <fullName evidence="2">Uncharacterized protein</fullName>
    </submittedName>
</protein>
<evidence type="ECO:0000313" key="3">
    <source>
        <dbReference type="Proteomes" id="UP001153269"/>
    </source>
</evidence>
<proteinExistence type="predicted"/>
<evidence type="ECO:0000313" key="2">
    <source>
        <dbReference type="EMBL" id="CAB1451226.1"/>
    </source>
</evidence>
<organism evidence="2 3">
    <name type="scientific">Pleuronectes platessa</name>
    <name type="common">European plaice</name>
    <dbReference type="NCBI Taxonomy" id="8262"/>
    <lineage>
        <taxon>Eukaryota</taxon>
        <taxon>Metazoa</taxon>
        <taxon>Chordata</taxon>
        <taxon>Craniata</taxon>
        <taxon>Vertebrata</taxon>
        <taxon>Euteleostomi</taxon>
        <taxon>Actinopterygii</taxon>
        <taxon>Neopterygii</taxon>
        <taxon>Teleostei</taxon>
        <taxon>Neoteleostei</taxon>
        <taxon>Acanthomorphata</taxon>
        <taxon>Carangaria</taxon>
        <taxon>Pleuronectiformes</taxon>
        <taxon>Pleuronectoidei</taxon>
        <taxon>Pleuronectidae</taxon>
        <taxon>Pleuronectes</taxon>
    </lineage>
</organism>
<accession>A0A9N7VMV8</accession>
<reference evidence="2" key="1">
    <citation type="submission" date="2020-03" db="EMBL/GenBank/DDBJ databases">
        <authorList>
            <person name="Weist P."/>
        </authorList>
    </citation>
    <scope>NUCLEOTIDE SEQUENCE</scope>
</reference>
<dbReference type="AlphaFoldDB" id="A0A9N7VMV8"/>
<keyword evidence="3" id="KW-1185">Reference proteome</keyword>
<evidence type="ECO:0000256" key="1">
    <source>
        <dbReference type="SAM" id="MobiDB-lite"/>
    </source>
</evidence>
<dbReference type="EMBL" id="CADEAL010004081">
    <property type="protein sequence ID" value="CAB1451226.1"/>
    <property type="molecule type" value="Genomic_DNA"/>
</dbReference>
<name>A0A9N7VMV8_PLEPL</name>
<comment type="caution">
    <text evidence="2">The sequence shown here is derived from an EMBL/GenBank/DDBJ whole genome shotgun (WGS) entry which is preliminary data.</text>
</comment>